<dbReference type="NCBIfam" id="TIGR00205">
    <property type="entry name" value="fliE"/>
    <property type="match status" value="1"/>
</dbReference>
<comment type="subcellular location">
    <subcellularLocation>
        <location evidence="1 4">Bacterial flagellum basal body</location>
    </subcellularLocation>
</comment>
<dbReference type="HAMAP" id="MF_00724">
    <property type="entry name" value="FliE"/>
    <property type="match status" value="1"/>
</dbReference>
<organism evidence="6 7">
    <name type="scientific">Georgenia wutianyii</name>
    <dbReference type="NCBI Taxonomy" id="2585135"/>
    <lineage>
        <taxon>Bacteria</taxon>
        <taxon>Bacillati</taxon>
        <taxon>Actinomycetota</taxon>
        <taxon>Actinomycetes</taxon>
        <taxon>Micrococcales</taxon>
        <taxon>Bogoriellaceae</taxon>
        <taxon>Georgenia</taxon>
    </lineage>
</organism>
<keyword evidence="6" id="KW-0969">Cilium</keyword>
<dbReference type="EMBL" id="CP040899">
    <property type="protein sequence ID" value="QDB78165.1"/>
    <property type="molecule type" value="Genomic_DNA"/>
</dbReference>
<protein>
    <recommendedName>
        <fullName evidence="4 5">Flagellar hook-basal body complex protein FliE</fullName>
    </recommendedName>
</protein>
<dbReference type="Proteomes" id="UP000313948">
    <property type="component" value="Chromosome"/>
</dbReference>
<evidence type="ECO:0000256" key="3">
    <source>
        <dbReference type="ARBA" id="ARBA00023143"/>
    </source>
</evidence>
<gene>
    <name evidence="4 6" type="primary">fliE</name>
    <name evidence="6" type="ORF">FE251_01335</name>
</gene>
<evidence type="ECO:0000256" key="5">
    <source>
        <dbReference type="NCBIfam" id="TIGR00205"/>
    </source>
</evidence>
<evidence type="ECO:0000256" key="1">
    <source>
        <dbReference type="ARBA" id="ARBA00004117"/>
    </source>
</evidence>
<evidence type="ECO:0000313" key="6">
    <source>
        <dbReference type="EMBL" id="QDB78165.1"/>
    </source>
</evidence>
<dbReference type="PANTHER" id="PTHR34653">
    <property type="match status" value="1"/>
</dbReference>
<evidence type="ECO:0000313" key="7">
    <source>
        <dbReference type="Proteomes" id="UP000313948"/>
    </source>
</evidence>
<dbReference type="RefSeq" id="WP_139071026.1">
    <property type="nucleotide sequence ID" value="NZ_CP040899.1"/>
</dbReference>
<keyword evidence="6" id="KW-0966">Cell projection</keyword>
<dbReference type="PANTHER" id="PTHR34653:SF1">
    <property type="entry name" value="FLAGELLAR HOOK-BASAL BODY COMPLEX PROTEIN FLIE"/>
    <property type="match status" value="1"/>
</dbReference>
<keyword evidence="7" id="KW-1185">Reference proteome</keyword>
<name>A0ABX5VJ98_9MICO</name>
<reference evidence="6 7" key="1">
    <citation type="submission" date="2019-05" db="EMBL/GenBank/DDBJ databases">
        <title>Georgenia *** sp. nov., and Georgenia *** sp. nov., isolated from the intestinal contents of plateau pika (Ochotona curzoniae) in the Qinghai-Tibet plateau of China.</title>
        <authorList>
            <person name="Tian Z."/>
        </authorList>
    </citation>
    <scope>NUCLEOTIDE SEQUENCE [LARGE SCALE GENOMIC DNA]</scope>
    <source>
        <strain evidence="6 7">Z294</strain>
    </source>
</reference>
<comment type="similarity">
    <text evidence="2 4">Belongs to the FliE family.</text>
</comment>
<dbReference type="PRINTS" id="PR01006">
    <property type="entry name" value="FLGHOOKFLIE"/>
</dbReference>
<dbReference type="Pfam" id="PF02049">
    <property type="entry name" value="FliE"/>
    <property type="match status" value="1"/>
</dbReference>
<dbReference type="InterPro" id="IPR001624">
    <property type="entry name" value="FliE"/>
</dbReference>
<keyword evidence="3 4" id="KW-0975">Bacterial flagellum</keyword>
<evidence type="ECO:0000256" key="4">
    <source>
        <dbReference type="HAMAP-Rule" id="MF_00724"/>
    </source>
</evidence>
<sequence length="103" mass="10197">MSVPAISTVTSVAPAGYLDGLEAGGATGGDGGAFGAVLASAVDGVSAKQATSSELALKAVTGDLEDIHDYTIAATEAAVALELTVALRNKAVDAFNEIMRMQA</sequence>
<keyword evidence="6" id="KW-0282">Flagellum</keyword>
<proteinExistence type="inferred from homology"/>
<accession>A0ABX5VJ98</accession>
<evidence type="ECO:0000256" key="2">
    <source>
        <dbReference type="ARBA" id="ARBA00009272"/>
    </source>
</evidence>